<reference evidence="5 6" key="1">
    <citation type="submission" date="2017-01" db="EMBL/GenBank/DDBJ databases">
        <authorList>
            <person name="Mah S.A."/>
            <person name="Swanson W.J."/>
            <person name="Moy G.W."/>
            <person name="Vacquier V.D."/>
        </authorList>
    </citation>
    <scope>NUCLEOTIDE SEQUENCE [LARGE SCALE GENOMIC DNA]</scope>
    <source>
        <strain evidence="5 6">DSM 11589</strain>
    </source>
</reference>
<dbReference type="HAMAP" id="MF_00213">
    <property type="entry name" value="HypA_HybF"/>
    <property type="match status" value="1"/>
</dbReference>
<feature type="binding site" evidence="4">
    <location>
        <position position="2"/>
    </location>
    <ligand>
        <name>Ni(2+)</name>
        <dbReference type="ChEBI" id="CHEBI:49786"/>
    </ligand>
</feature>
<dbReference type="EMBL" id="FTOA01000006">
    <property type="protein sequence ID" value="SIT07304.1"/>
    <property type="molecule type" value="Genomic_DNA"/>
</dbReference>
<dbReference type="GO" id="GO:0008270">
    <property type="term" value="F:zinc ion binding"/>
    <property type="evidence" value="ECO:0007669"/>
    <property type="project" value="UniProtKB-UniRule"/>
</dbReference>
<dbReference type="NCBIfam" id="TIGR00100">
    <property type="entry name" value="hypA"/>
    <property type="match status" value="1"/>
</dbReference>
<evidence type="ECO:0000256" key="1">
    <source>
        <dbReference type="ARBA" id="ARBA00022596"/>
    </source>
</evidence>
<dbReference type="STRING" id="80876.SAMN05421779_106171"/>
<evidence type="ECO:0000256" key="3">
    <source>
        <dbReference type="ARBA" id="ARBA00022833"/>
    </source>
</evidence>
<dbReference type="Pfam" id="PF01155">
    <property type="entry name" value="HypA"/>
    <property type="match status" value="1"/>
</dbReference>
<dbReference type="Proteomes" id="UP000185678">
    <property type="component" value="Unassembled WGS sequence"/>
</dbReference>
<dbReference type="PANTHER" id="PTHR34535:SF3">
    <property type="entry name" value="HYDROGENASE MATURATION FACTOR HYPA"/>
    <property type="match status" value="1"/>
</dbReference>
<keyword evidence="2 4" id="KW-0479">Metal-binding</keyword>
<dbReference type="AlphaFoldDB" id="A0A1N7P9N9"/>
<protein>
    <recommendedName>
        <fullName evidence="4">Hydrogenase maturation factor HypA</fullName>
    </recommendedName>
</protein>
<evidence type="ECO:0000313" key="6">
    <source>
        <dbReference type="Proteomes" id="UP000185678"/>
    </source>
</evidence>
<dbReference type="OrthoDB" id="288014at2"/>
<feature type="binding site" evidence="4">
    <location>
        <position position="90"/>
    </location>
    <ligand>
        <name>Zn(2+)</name>
        <dbReference type="ChEBI" id="CHEBI:29105"/>
    </ligand>
</feature>
<dbReference type="FunFam" id="3.30.2320.80:FF:000001">
    <property type="entry name" value="Hydrogenase maturation factor HypA"/>
    <property type="match status" value="1"/>
</dbReference>
<dbReference type="Gene3D" id="3.30.2320.80">
    <property type="match status" value="1"/>
</dbReference>
<feature type="binding site" evidence="4">
    <location>
        <position position="77"/>
    </location>
    <ligand>
        <name>Zn(2+)</name>
        <dbReference type="ChEBI" id="CHEBI:29105"/>
    </ligand>
</feature>
<gene>
    <name evidence="4" type="primary">hypA</name>
    <name evidence="5" type="ORF">SAMN05421779_106171</name>
</gene>
<dbReference type="PANTHER" id="PTHR34535">
    <property type="entry name" value="HYDROGENASE MATURATION FACTOR HYPA"/>
    <property type="match status" value="1"/>
</dbReference>
<feature type="binding site" evidence="4">
    <location>
        <position position="74"/>
    </location>
    <ligand>
        <name>Zn(2+)</name>
        <dbReference type="ChEBI" id="CHEBI:29105"/>
    </ligand>
</feature>
<dbReference type="GO" id="GO:0051604">
    <property type="term" value="P:protein maturation"/>
    <property type="evidence" value="ECO:0007669"/>
    <property type="project" value="InterPro"/>
</dbReference>
<dbReference type="PIRSF" id="PIRSF004761">
    <property type="entry name" value="Hydrgn_mat_HypA"/>
    <property type="match status" value="1"/>
</dbReference>
<feature type="binding site" evidence="4">
    <location>
        <position position="93"/>
    </location>
    <ligand>
        <name>Zn(2+)</name>
        <dbReference type="ChEBI" id="CHEBI:29105"/>
    </ligand>
</feature>
<dbReference type="GO" id="GO:0016151">
    <property type="term" value="F:nickel cation binding"/>
    <property type="evidence" value="ECO:0007669"/>
    <property type="project" value="UniProtKB-UniRule"/>
</dbReference>
<evidence type="ECO:0000313" key="5">
    <source>
        <dbReference type="EMBL" id="SIT07304.1"/>
    </source>
</evidence>
<evidence type="ECO:0000256" key="4">
    <source>
        <dbReference type="HAMAP-Rule" id="MF_00213"/>
    </source>
</evidence>
<name>A0A1N7P9N9_9PROT</name>
<dbReference type="InterPro" id="IPR000688">
    <property type="entry name" value="HypA/HybF"/>
</dbReference>
<comment type="similarity">
    <text evidence="4">Belongs to the HypA/HybF family.</text>
</comment>
<comment type="function">
    <text evidence="4">Involved in the maturation of [NiFe] hydrogenases. Required for nickel insertion into the metal center of the hydrogenase.</text>
</comment>
<keyword evidence="1 4" id="KW-0533">Nickel</keyword>
<dbReference type="GO" id="GO:0016530">
    <property type="term" value="F:metallochaperone activity"/>
    <property type="evidence" value="ECO:0007669"/>
    <property type="project" value="UniProtKB-ARBA"/>
</dbReference>
<dbReference type="RefSeq" id="WP_076401480.1">
    <property type="nucleotide sequence ID" value="NZ_FTOA01000006.1"/>
</dbReference>
<accession>A0A1N7P9N9</accession>
<dbReference type="NCBIfam" id="NF009046">
    <property type="entry name" value="PRK12380.1"/>
    <property type="match status" value="1"/>
</dbReference>
<organism evidence="5 6">
    <name type="scientific">Insolitispirillum peregrinum</name>
    <dbReference type="NCBI Taxonomy" id="80876"/>
    <lineage>
        <taxon>Bacteria</taxon>
        <taxon>Pseudomonadati</taxon>
        <taxon>Pseudomonadota</taxon>
        <taxon>Alphaproteobacteria</taxon>
        <taxon>Rhodospirillales</taxon>
        <taxon>Novispirillaceae</taxon>
        <taxon>Insolitispirillum</taxon>
    </lineage>
</organism>
<evidence type="ECO:0000256" key="2">
    <source>
        <dbReference type="ARBA" id="ARBA00022723"/>
    </source>
</evidence>
<sequence length="114" mass="12626">MHEMALTNGILQILQEQARSQGFSRVRTVWLEIGALSSAEPEAMRFCFEAVCKGDPLTETAVLEIVRPAGEAWCMDCCEVVEIAARHQPCPRCGGHKLQVTGGEQLRVKELEVE</sequence>
<keyword evidence="6" id="KW-1185">Reference proteome</keyword>
<keyword evidence="3 4" id="KW-0862">Zinc</keyword>
<proteinExistence type="inferred from homology"/>